<comment type="caution">
    <text evidence="1">The sequence shown here is derived from an EMBL/GenBank/DDBJ whole genome shotgun (WGS) entry which is preliminary data.</text>
</comment>
<name>A0A445K8Y9_GLYSO</name>
<dbReference type="Proteomes" id="UP000289340">
    <property type="component" value="Chromosome 6"/>
</dbReference>
<reference evidence="1 2" key="1">
    <citation type="submission" date="2018-09" db="EMBL/GenBank/DDBJ databases">
        <title>A high-quality reference genome of wild soybean provides a powerful tool to mine soybean genomes.</title>
        <authorList>
            <person name="Xie M."/>
            <person name="Chung C.Y.L."/>
            <person name="Li M.-W."/>
            <person name="Wong F.-L."/>
            <person name="Chan T.-F."/>
            <person name="Lam H.-M."/>
        </authorList>
    </citation>
    <scope>NUCLEOTIDE SEQUENCE [LARGE SCALE GENOMIC DNA]</scope>
    <source>
        <strain evidence="2">cv. W05</strain>
        <tissue evidence="1">Hypocotyl of etiolated seedlings</tissue>
    </source>
</reference>
<dbReference type="AlphaFoldDB" id="A0A445K8Y9"/>
<sequence length="112" mass="12464">MKGSCLLPTPSFTGIRTSKELQHMLSPCELKSITCFSVCNQKQKYNQKLDIIPIRTVCVQFCISRSSVGFVEFGGTGRHSDAYSGFSAPNDYQRWELVQMVFLPSIACASCI</sequence>
<evidence type="ECO:0000313" key="1">
    <source>
        <dbReference type="EMBL" id="RZC07259.1"/>
    </source>
</evidence>
<gene>
    <name evidence="1" type="ORF">D0Y65_014558</name>
</gene>
<evidence type="ECO:0000313" key="2">
    <source>
        <dbReference type="Proteomes" id="UP000289340"/>
    </source>
</evidence>
<proteinExistence type="predicted"/>
<keyword evidence="2" id="KW-1185">Reference proteome</keyword>
<protein>
    <submittedName>
        <fullName evidence="1">Uncharacterized protein</fullName>
    </submittedName>
</protein>
<accession>A0A445K8Y9</accession>
<dbReference type="EMBL" id="QZWG01000006">
    <property type="protein sequence ID" value="RZC07259.1"/>
    <property type="molecule type" value="Genomic_DNA"/>
</dbReference>
<organism evidence="1 2">
    <name type="scientific">Glycine soja</name>
    <name type="common">Wild soybean</name>
    <dbReference type="NCBI Taxonomy" id="3848"/>
    <lineage>
        <taxon>Eukaryota</taxon>
        <taxon>Viridiplantae</taxon>
        <taxon>Streptophyta</taxon>
        <taxon>Embryophyta</taxon>
        <taxon>Tracheophyta</taxon>
        <taxon>Spermatophyta</taxon>
        <taxon>Magnoliopsida</taxon>
        <taxon>eudicotyledons</taxon>
        <taxon>Gunneridae</taxon>
        <taxon>Pentapetalae</taxon>
        <taxon>rosids</taxon>
        <taxon>fabids</taxon>
        <taxon>Fabales</taxon>
        <taxon>Fabaceae</taxon>
        <taxon>Papilionoideae</taxon>
        <taxon>50 kb inversion clade</taxon>
        <taxon>NPAAA clade</taxon>
        <taxon>indigoferoid/millettioid clade</taxon>
        <taxon>Phaseoleae</taxon>
        <taxon>Glycine</taxon>
        <taxon>Glycine subgen. Soja</taxon>
    </lineage>
</organism>